<feature type="non-terminal residue" evidence="2">
    <location>
        <position position="71"/>
    </location>
</feature>
<dbReference type="Gene3D" id="1.10.287.850">
    <property type="entry name" value="HP0062-like domain"/>
    <property type="match status" value="1"/>
</dbReference>
<dbReference type="Pfam" id="PF00934">
    <property type="entry name" value="PE"/>
    <property type="match status" value="1"/>
</dbReference>
<evidence type="ECO:0000313" key="3">
    <source>
        <dbReference type="Proteomes" id="UP000192739"/>
    </source>
</evidence>
<evidence type="ECO:0000313" key="2">
    <source>
        <dbReference type="EMBL" id="ORA91623.1"/>
    </source>
</evidence>
<proteinExistence type="predicted"/>
<dbReference type="AlphaFoldDB" id="A0A1X0ETE7"/>
<feature type="domain" description="PE" evidence="1">
    <location>
        <begin position="4"/>
        <end position="71"/>
    </location>
</feature>
<organism evidence="2 3">
    <name type="scientific">Mycobacterium intermedium</name>
    <dbReference type="NCBI Taxonomy" id="28445"/>
    <lineage>
        <taxon>Bacteria</taxon>
        <taxon>Bacillati</taxon>
        <taxon>Actinomycetota</taxon>
        <taxon>Actinomycetes</taxon>
        <taxon>Mycobacteriales</taxon>
        <taxon>Mycobacteriaceae</taxon>
        <taxon>Mycobacterium</taxon>
        <taxon>Mycobacterium simiae complex</taxon>
    </lineage>
</organism>
<dbReference type="EMBL" id="MVHT01000157">
    <property type="protein sequence ID" value="ORA91623.1"/>
    <property type="molecule type" value="Genomic_DNA"/>
</dbReference>
<gene>
    <name evidence="2" type="ORF">BST27_29360</name>
</gene>
<evidence type="ECO:0000259" key="1">
    <source>
        <dbReference type="Pfam" id="PF00934"/>
    </source>
</evidence>
<reference evidence="2 3" key="1">
    <citation type="submission" date="2017-02" db="EMBL/GenBank/DDBJ databases">
        <title>The new phylogeny of genus Mycobacterium.</title>
        <authorList>
            <person name="Tortoli E."/>
            <person name="Trovato A."/>
            <person name="Cirillo D.M."/>
        </authorList>
    </citation>
    <scope>NUCLEOTIDE SEQUENCE [LARGE SCALE GENOMIC DNA]</scope>
    <source>
        <strain evidence="2 3">DSM 44049</strain>
    </source>
</reference>
<comment type="caution">
    <text evidence="2">The sequence shown here is derived from an EMBL/GenBank/DDBJ whole genome shotgun (WGS) entry which is preliminary data.</text>
</comment>
<sequence>MSFVIVLHDSLPVAAADLTRICSTLNSANAAAAAQTTSVVAAASDEVSTAIAALFSGHAQSFQELSARAAA</sequence>
<dbReference type="RefSeq" id="WP_139805442.1">
    <property type="nucleotide sequence ID" value="NZ_MVHT01000157.1"/>
</dbReference>
<dbReference type="SUPFAM" id="SSF140459">
    <property type="entry name" value="PE/PPE dimer-like"/>
    <property type="match status" value="1"/>
</dbReference>
<dbReference type="InterPro" id="IPR038332">
    <property type="entry name" value="PPE_sf"/>
</dbReference>
<dbReference type="Proteomes" id="UP000192739">
    <property type="component" value="Unassembled WGS sequence"/>
</dbReference>
<name>A0A1X0ETE7_MYCIE</name>
<keyword evidence="3" id="KW-1185">Reference proteome</keyword>
<accession>A0A1X0ETE7</accession>
<dbReference type="InterPro" id="IPR000084">
    <property type="entry name" value="PE-PGRS_N"/>
</dbReference>
<protein>
    <submittedName>
        <fullName evidence="2">PE family protein</fullName>
    </submittedName>
</protein>